<gene>
    <name evidence="1" type="ORF">BJL90_14140</name>
    <name evidence="2" type="ORF">CLFO_17720</name>
</gene>
<keyword evidence="3" id="KW-1185">Reference proteome</keyword>
<sequence length="78" mass="8971">MEWAEKLKEEYSKIAKENSLSNLNNQKSDVQDFVPRGKTDDAVANEVGFGNRETYRQAKFIAENADEEMIKQLEGNCR</sequence>
<dbReference type="EMBL" id="CP020559">
    <property type="protein sequence ID" value="ARE87372.1"/>
    <property type="molecule type" value="Genomic_DNA"/>
</dbReference>
<dbReference type="RefSeq" id="WP_070969286.1">
    <property type="nucleotide sequence ID" value="NZ_CP017603.1"/>
</dbReference>
<dbReference type="AlphaFoldDB" id="A0AAC9WFX1"/>
<dbReference type="Proteomes" id="UP000192478">
    <property type="component" value="Chromosome"/>
</dbReference>
<organism evidence="2 4">
    <name type="scientific">Clostridium formicaceticum</name>
    <dbReference type="NCBI Taxonomy" id="1497"/>
    <lineage>
        <taxon>Bacteria</taxon>
        <taxon>Bacillati</taxon>
        <taxon>Bacillota</taxon>
        <taxon>Clostridia</taxon>
        <taxon>Eubacteriales</taxon>
        <taxon>Clostridiaceae</taxon>
        <taxon>Clostridium</taxon>
    </lineage>
</organism>
<evidence type="ECO:0000313" key="1">
    <source>
        <dbReference type="EMBL" id="AOY76892.1"/>
    </source>
</evidence>
<proteinExistence type="predicted"/>
<reference evidence="2 4" key="2">
    <citation type="submission" date="2017-03" db="EMBL/GenBank/DDBJ databases">
        <title>Complete sequence of Clostridium formicaceticum DSM 92.</title>
        <authorList>
            <person name="Poehlein A."/>
            <person name="Karl M."/>
            <person name="Bengelsdorf F.R."/>
            <person name="Duerre P."/>
            <person name="Daniel R."/>
        </authorList>
    </citation>
    <scope>NUCLEOTIDE SEQUENCE [LARGE SCALE GENOMIC DNA]</scope>
    <source>
        <strain evidence="2 4">DSM 92</strain>
    </source>
</reference>
<reference evidence="1 3" key="1">
    <citation type="submission" date="2016-10" db="EMBL/GenBank/DDBJ databases">
        <title>Complete Genome Sequence of Acetogen Clostridium formicoaceticum ATCC 27076.</title>
        <authorList>
            <person name="Bao T."/>
            <person name="Cheng C."/>
            <person name="Zhao J."/>
            <person name="Yang S.-T."/>
            <person name="Wang J."/>
            <person name="Wang M."/>
        </authorList>
    </citation>
    <scope>NUCLEOTIDE SEQUENCE [LARGE SCALE GENOMIC DNA]</scope>
    <source>
        <strain evidence="1 3">ATCC 27076</strain>
    </source>
</reference>
<accession>A0AAC9WFX1</accession>
<evidence type="ECO:0000313" key="2">
    <source>
        <dbReference type="EMBL" id="ARE87372.1"/>
    </source>
</evidence>
<dbReference type="KEGG" id="cfm:BJL90_14140"/>
<evidence type="ECO:0000313" key="3">
    <source>
        <dbReference type="Proteomes" id="UP000177894"/>
    </source>
</evidence>
<evidence type="ECO:0000313" key="4">
    <source>
        <dbReference type="Proteomes" id="UP000192478"/>
    </source>
</evidence>
<dbReference type="Proteomes" id="UP000177894">
    <property type="component" value="Chromosome"/>
</dbReference>
<name>A0AAC9WFX1_9CLOT</name>
<dbReference type="EMBL" id="CP017603">
    <property type="protein sequence ID" value="AOY76892.1"/>
    <property type="molecule type" value="Genomic_DNA"/>
</dbReference>
<protein>
    <submittedName>
        <fullName evidence="2">Uncharacterized protein</fullName>
    </submittedName>
</protein>